<dbReference type="InterPro" id="IPR006037">
    <property type="entry name" value="RCK_C"/>
</dbReference>
<organism evidence="3 4">
    <name type="scientific">Thauera phenolivorans</name>
    <dbReference type="NCBI Taxonomy" id="1792543"/>
    <lineage>
        <taxon>Bacteria</taxon>
        <taxon>Pseudomonadati</taxon>
        <taxon>Pseudomonadota</taxon>
        <taxon>Betaproteobacteria</taxon>
        <taxon>Rhodocyclales</taxon>
        <taxon>Zoogloeaceae</taxon>
        <taxon>Thauera</taxon>
    </lineage>
</organism>
<sequence length="231" mass="24757">MARLFTEQFSFAKGDSVVVMGLGRFGGAVAQSLMQLGHDVMGIDRNAEPVHEWADLLTHAVQADATSAMTMRQLGVADFAHAIVGIGGDLAASLMTVMALTELEIPDIWVKAMTPEHGKLAERIGAHHVVYPEADMGERVAHLISGRMIDYIEFDDGFAIAKIHAPAATSDLTLAESGVREKFGITVVGIKRAHEDFQHATPSSTVRAGDLLIVSGPTKKVEAFAATGRRR</sequence>
<evidence type="ECO:0000259" key="1">
    <source>
        <dbReference type="PROSITE" id="PS51201"/>
    </source>
</evidence>
<dbReference type="EMBL" id="JAAYYV010000301">
    <property type="protein sequence ID" value="NLF54933.1"/>
    <property type="molecule type" value="Genomic_DNA"/>
</dbReference>
<dbReference type="InterPro" id="IPR036291">
    <property type="entry name" value="NAD(P)-bd_dom_sf"/>
</dbReference>
<name>A0A7X7LX78_9RHOO</name>
<gene>
    <name evidence="3" type="ORF">GX576_11170</name>
</gene>
<dbReference type="PROSITE" id="PS51201">
    <property type="entry name" value="RCK_N"/>
    <property type="match status" value="1"/>
</dbReference>
<dbReference type="PANTHER" id="PTHR43833">
    <property type="entry name" value="POTASSIUM CHANNEL PROTEIN 2-RELATED-RELATED"/>
    <property type="match status" value="1"/>
</dbReference>
<dbReference type="GO" id="GO:0006813">
    <property type="term" value="P:potassium ion transport"/>
    <property type="evidence" value="ECO:0007669"/>
    <property type="project" value="InterPro"/>
</dbReference>
<dbReference type="PROSITE" id="PS51202">
    <property type="entry name" value="RCK_C"/>
    <property type="match status" value="1"/>
</dbReference>
<proteinExistence type="predicted"/>
<dbReference type="InterPro" id="IPR003148">
    <property type="entry name" value="RCK_N"/>
</dbReference>
<evidence type="ECO:0000259" key="2">
    <source>
        <dbReference type="PROSITE" id="PS51202"/>
    </source>
</evidence>
<dbReference type="AlphaFoldDB" id="A0A7X7LX78"/>
<dbReference type="OrthoDB" id="9776294at2"/>
<dbReference type="SUPFAM" id="SSF51735">
    <property type="entry name" value="NAD(P)-binding Rossmann-fold domains"/>
    <property type="match status" value="1"/>
</dbReference>
<reference evidence="3 4" key="1">
    <citation type="journal article" date="2020" name="Biotechnol. Biofuels">
        <title>New insights from the biogas microbiome by comprehensive genome-resolved metagenomics of nearly 1600 species originating from multiple anaerobic digesters.</title>
        <authorList>
            <person name="Campanaro S."/>
            <person name="Treu L."/>
            <person name="Rodriguez-R L.M."/>
            <person name="Kovalovszki A."/>
            <person name="Ziels R.M."/>
            <person name="Maus I."/>
            <person name="Zhu X."/>
            <person name="Kougias P.G."/>
            <person name="Basile A."/>
            <person name="Luo G."/>
            <person name="Schluter A."/>
            <person name="Konstantinidis K.T."/>
            <person name="Angelidaki I."/>
        </authorList>
    </citation>
    <scope>NUCLEOTIDE SEQUENCE [LARGE SCALE GENOMIC DNA]</scope>
    <source>
        <strain evidence="3">AS06rmzACSIP_256</strain>
    </source>
</reference>
<dbReference type="InterPro" id="IPR036721">
    <property type="entry name" value="RCK_C_sf"/>
</dbReference>
<dbReference type="GO" id="GO:0008324">
    <property type="term" value="F:monoatomic cation transmembrane transporter activity"/>
    <property type="evidence" value="ECO:0007669"/>
    <property type="project" value="InterPro"/>
</dbReference>
<dbReference type="PANTHER" id="PTHR43833:SF7">
    <property type="entry name" value="KTR SYSTEM POTASSIUM UPTAKE PROTEIN C"/>
    <property type="match status" value="1"/>
</dbReference>
<comment type="caution">
    <text evidence="3">The sequence shown here is derived from an EMBL/GenBank/DDBJ whole genome shotgun (WGS) entry which is preliminary data.</text>
</comment>
<feature type="domain" description="RCK C-terminal" evidence="2">
    <location>
        <begin position="146"/>
        <end position="230"/>
    </location>
</feature>
<evidence type="ECO:0000313" key="3">
    <source>
        <dbReference type="EMBL" id="NLF54933.1"/>
    </source>
</evidence>
<dbReference type="Pfam" id="PF02080">
    <property type="entry name" value="TrkA_C"/>
    <property type="match status" value="1"/>
</dbReference>
<accession>A0A7X7LX78</accession>
<dbReference type="InterPro" id="IPR050721">
    <property type="entry name" value="Trk_Ktr_HKT_K-transport"/>
</dbReference>
<dbReference type="Gene3D" id="3.40.50.720">
    <property type="entry name" value="NAD(P)-binding Rossmann-like Domain"/>
    <property type="match status" value="1"/>
</dbReference>
<protein>
    <submittedName>
        <fullName evidence="3">TrkA family potassium uptake protein</fullName>
    </submittedName>
</protein>
<dbReference type="Proteomes" id="UP000536534">
    <property type="component" value="Unassembled WGS sequence"/>
</dbReference>
<dbReference type="Pfam" id="PF02254">
    <property type="entry name" value="TrkA_N"/>
    <property type="match status" value="1"/>
</dbReference>
<feature type="domain" description="RCK N-terminal" evidence="1">
    <location>
        <begin position="14"/>
        <end position="130"/>
    </location>
</feature>
<dbReference type="SUPFAM" id="SSF116726">
    <property type="entry name" value="TrkA C-terminal domain-like"/>
    <property type="match status" value="1"/>
</dbReference>
<dbReference type="Gene3D" id="3.30.70.1450">
    <property type="entry name" value="Regulator of K+ conductance, C-terminal domain"/>
    <property type="match status" value="1"/>
</dbReference>
<evidence type="ECO:0000313" key="4">
    <source>
        <dbReference type="Proteomes" id="UP000536534"/>
    </source>
</evidence>